<dbReference type="RefSeq" id="WP_369332199.1">
    <property type="nucleotide sequence ID" value="NZ_JAULBC010000010.1"/>
</dbReference>
<accession>A0ABV3ZPV6</accession>
<dbReference type="PANTHER" id="PTHR36152:SF5">
    <property type="entry name" value="PROTEIN HCP1"/>
    <property type="match status" value="1"/>
</dbReference>
<dbReference type="Pfam" id="PF05638">
    <property type="entry name" value="T6SS_HCP"/>
    <property type="match status" value="1"/>
</dbReference>
<dbReference type="InterPro" id="IPR036624">
    <property type="entry name" value="Hcp1-lik_sf"/>
</dbReference>
<protein>
    <submittedName>
        <fullName evidence="1">Type VI secretion system tube protein Hcp</fullName>
    </submittedName>
</protein>
<sequence>MSVEIFLKLDGINGESMAKGHENWIEILTYSWGIREELLATNTGGTAVAGKAVFSDVALTKILDSSSIPIRIHCASAKRIPNAILDIVLYGNYPEPLYQVKLYDVIITGVGSSANEGVEKPRETLSLNYARIEWSYSMQDIKGNIGTPIKGGWDVKKNIQL</sequence>
<gene>
    <name evidence="1" type="ORF">QTN47_24970</name>
</gene>
<evidence type="ECO:0000313" key="2">
    <source>
        <dbReference type="Proteomes" id="UP001560573"/>
    </source>
</evidence>
<dbReference type="InterPro" id="IPR008514">
    <property type="entry name" value="T6SS_Hcp"/>
</dbReference>
<reference evidence="1 2" key="1">
    <citation type="submission" date="2023-07" db="EMBL/GenBank/DDBJ databases">
        <authorList>
            <person name="Lian W.-H."/>
        </authorList>
    </citation>
    <scope>NUCLEOTIDE SEQUENCE [LARGE SCALE GENOMIC DNA]</scope>
    <source>
        <strain evidence="1 2">SYSU DXS3180</strain>
    </source>
</reference>
<organism evidence="1 2">
    <name type="scientific">Danxiaibacter flavus</name>
    <dbReference type="NCBI Taxonomy" id="3049108"/>
    <lineage>
        <taxon>Bacteria</taxon>
        <taxon>Pseudomonadati</taxon>
        <taxon>Bacteroidota</taxon>
        <taxon>Chitinophagia</taxon>
        <taxon>Chitinophagales</taxon>
        <taxon>Chitinophagaceae</taxon>
        <taxon>Danxiaibacter</taxon>
    </lineage>
</organism>
<dbReference type="PANTHER" id="PTHR36152">
    <property type="entry name" value="CYTOPLASMIC PROTEIN-RELATED"/>
    <property type="match status" value="1"/>
</dbReference>
<name>A0ABV3ZPV6_9BACT</name>
<dbReference type="EMBL" id="JAULBC010000010">
    <property type="protein sequence ID" value="MEX6690784.1"/>
    <property type="molecule type" value="Genomic_DNA"/>
</dbReference>
<dbReference type="InterPro" id="IPR053165">
    <property type="entry name" value="HSI-I_assembly_Hcp1"/>
</dbReference>
<dbReference type="SUPFAM" id="SSF141452">
    <property type="entry name" value="Hcp1-like"/>
    <property type="match status" value="1"/>
</dbReference>
<dbReference type="Proteomes" id="UP001560573">
    <property type="component" value="Unassembled WGS sequence"/>
</dbReference>
<evidence type="ECO:0000313" key="1">
    <source>
        <dbReference type="EMBL" id="MEX6690784.1"/>
    </source>
</evidence>
<comment type="caution">
    <text evidence="1">The sequence shown here is derived from an EMBL/GenBank/DDBJ whole genome shotgun (WGS) entry which is preliminary data.</text>
</comment>
<proteinExistence type="predicted"/>
<dbReference type="Gene3D" id="2.30.110.20">
    <property type="entry name" value="Hcp1-like"/>
    <property type="match status" value="1"/>
</dbReference>
<keyword evidence="2" id="KW-1185">Reference proteome</keyword>